<proteinExistence type="predicted"/>
<evidence type="ECO:0000313" key="1">
    <source>
        <dbReference type="EMBL" id="TKR98464.1"/>
    </source>
</evidence>
<sequence>MESRREMGWRQLQRVGTLRDSKVEKSVSLCLTNMYENTHEGEGEGEELSSLGSHKTEASGEELLSELVVLFSHIIGNHSLNSRINALRYEYGVIDFGELIERQQPPKRLQFALVQPPPPNKSNNNREMAAFLLYDHINLVKAQPMTPCISVKSIQSSIIQVFGLGQAYTRKVGPGHFFPRLTTAQFCNV</sequence>
<gene>
    <name evidence="1" type="ORF">D5086_0000202010</name>
</gene>
<protein>
    <submittedName>
        <fullName evidence="1">Uncharacterized protein</fullName>
    </submittedName>
</protein>
<organism evidence="1">
    <name type="scientific">Populus alba</name>
    <name type="common">White poplar</name>
    <dbReference type="NCBI Taxonomy" id="43335"/>
    <lineage>
        <taxon>Eukaryota</taxon>
        <taxon>Viridiplantae</taxon>
        <taxon>Streptophyta</taxon>
        <taxon>Embryophyta</taxon>
        <taxon>Tracheophyta</taxon>
        <taxon>Spermatophyta</taxon>
        <taxon>Magnoliopsida</taxon>
        <taxon>eudicotyledons</taxon>
        <taxon>Gunneridae</taxon>
        <taxon>Pentapetalae</taxon>
        <taxon>rosids</taxon>
        <taxon>fabids</taxon>
        <taxon>Malpighiales</taxon>
        <taxon>Salicaceae</taxon>
        <taxon>Saliceae</taxon>
        <taxon>Populus</taxon>
    </lineage>
</organism>
<dbReference type="EMBL" id="RCHU01000668">
    <property type="protein sequence ID" value="TKR98464.1"/>
    <property type="molecule type" value="Genomic_DNA"/>
</dbReference>
<name>A0A4U5PS49_POPAL</name>
<comment type="caution">
    <text evidence="1">The sequence shown here is derived from an EMBL/GenBank/DDBJ whole genome shotgun (WGS) entry which is preliminary data.</text>
</comment>
<accession>A0A4U5PS49</accession>
<reference evidence="1" key="1">
    <citation type="submission" date="2018-10" db="EMBL/GenBank/DDBJ databases">
        <title>Population genomic analysis revealed the cold adaptation of white poplar.</title>
        <authorList>
            <person name="Liu Y.-J."/>
        </authorList>
    </citation>
    <scope>NUCLEOTIDE SEQUENCE [LARGE SCALE GENOMIC DNA]</scope>
    <source>
        <strain evidence="1">PAL-ZL1</strain>
    </source>
</reference>
<dbReference type="AlphaFoldDB" id="A0A4U5PS49"/>